<evidence type="ECO:0000259" key="1">
    <source>
        <dbReference type="Pfam" id="PF01523"/>
    </source>
</evidence>
<dbReference type="Pfam" id="PF19290">
    <property type="entry name" value="PmbA_TldD_2nd"/>
    <property type="match status" value="1"/>
</dbReference>
<organism evidence="5 6">
    <name type="scientific">Sulfolobus acidocaldarius</name>
    <dbReference type="NCBI Taxonomy" id="2285"/>
    <lineage>
        <taxon>Archaea</taxon>
        <taxon>Thermoproteota</taxon>
        <taxon>Thermoprotei</taxon>
        <taxon>Sulfolobales</taxon>
        <taxon>Sulfolobaceae</taxon>
        <taxon>Sulfolobus</taxon>
    </lineage>
</organism>
<dbReference type="OrthoDB" id="84520at2157"/>
<reference evidence="6 7" key="1">
    <citation type="submission" date="2015-12" db="EMBL/GenBank/DDBJ databases">
        <title>A stable core within a dynamic pangenome in Sulfolobus acidocaldarius.</title>
        <authorList>
            <person name="Anderson R."/>
            <person name="Kouris A."/>
            <person name="Seward C."/>
            <person name="Campbell K."/>
            <person name="Whitaker R."/>
        </authorList>
    </citation>
    <scope>NUCLEOTIDE SEQUENCE [LARGE SCALE GENOMIC DNA]</scope>
    <source>
        <strain evidence="4 7">GG12-C01-09</strain>
        <strain evidence="5 6">NG05B_CO5_07</strain>
    </source>
</reference>
<name>A0A0U3GQC3_9CREN</name>
<feature type="domain" description="Metalloprotease TldD/E N-terminal" evidence="1">
    <location>
        <begin position="43"/>
        <end position="75"/>
    </location>
</feature>
<dbReference type="STRING" id="1435377.SUSAZ_07760"/>
<dbReference type="InterPro" id="IPR045570">
    <property type="entry name" value="Metalloprtase-TldD/E_cen_dom"/>
</dbReference>
<dbReference type="InterPro" id="IPR045569">
    <property type="entry name" value="Metalloprtase-TldD/E_C"/>
</dbReference>
<dbReference type="PANTHER" id="PTHR43421">
    <property type="entry name" value="METALLOPROTEASE PMBA"/>
    <property type="match status" value="1"/>
</dbReference>
<gene>
    <name evidence="4" type="ORF">ATY89_09920</name>
    <name evidence="5" type="ORF">ATZ20_01475</name>
</gene>
<dbReference type="GO" id="GO:0005829">
    <property type="term" value="C:cytosol"/>
    <property type="evidence" value="ECO:0007669"/>
    <property type="project" value="TreeGrafter"/>
</dbReference>
<dbReference type="SUPFAM" id="SSF111283">
    <property type="entry name" value="Putative modulator of DNA gyrase, PmbA/TldD"/>
    <property type="match status" value="1"/>
</dbReference>
<dbReference type="Gene3D" id="3.30.2290.10">
    <property type="entry name" value="PmbA/TldD superfamily"/>
    <property type="match status" value="1"/>
</dbReference>
<feature type="domain" description="Metalloprotease TldD/E C-terminal" evidence="2">
    <location>
        <begin position="215"/>
        <end position="403"/>
    </location>
</feature>
<dbReference type="InterPro" id="IPR002510">
    <property type="entry name" value="Metalloprtase-TldD/E_N"/>
</dbReference>
<evidence type="ECO:0000259" key="2">
    <source>
        <dbReference type="Pfam" id="PF19289"/>
    </source>
</evidence>
<dbReference type="Proteomes" id="UP000060043">
    <property type="component" value="Chromosome"/>
</dbReference>
<dbReference type="PANTHER" id="PTHR43421:SF1">
    <property type="entry name" value="METALLOPROTEASE PMBA"/>
    <property type="match status" value="1"/>
</dbReference>
<sequence length="415" mass="46791">MVKDEYSLISRAKDMGVTAEIYSVEVSSIQYKKDRQAHFFNLRDTGYGLRVIKDGKVGFAHSNLLDDSLLEMAIETMKLSKEDKFNVLPYSKPVNKINLKFFDIEEVREKLLEFSKQTEEAKDYANVVNEYYEAVNSKIKIISTEGMDVEEERSLVGMSIVYNFKIGDYVSPEIYEGISSRDIGKLDVQRGIMDKIVTKRNLYKNMNKERLKFNSVILTPKAVSSLFIPLLMHSLSLENKFRGKSILKDEEILNESLTLIDNPSLSHAPGSRSFDGEGLPSKIVQLIERGKVRNFLSNTYWSLKANRENTHSAGRSYSTLPSISPSVIDIQVSSSADEETIVVDEVQGVHTSNFDTGDFSLVASVSWYKDSALRELTISGNIKDLAKNIVGALGEKEMVWNVHTKSLFFNGVNLV</sequence>
<dbReference type="EMBL" id="CP013695">
    <property type="protein sequence ID" value="ALU30937.1"/>
    <property type="molecule type" value="Genomic_DNA"/>
</dbReference>
<accession>A0A0U3GQC3</accession>
<dbReference type="GO" id="GO:0006508">
    <property type="term" value="P:proteolysis"/>
    <property type="evidence" value="ECO:0007669"/>
    <property type="project" value="InterPro"/>
</dbReference>
<dbReference type="EMBL" id="CP013694">
    <property type="protein sequence ID" value="ALU30222.1"/>
    <property type="molecule type" value="Genomic_DNA"/>
</dbReference>
<dbReference type="GeneID" id="14552131"/>
<dbReference type="PaxDb" id="1435377-SUSAZ_07760"/>
<dbReference type="Pfam" id="PF19289">
    <property type="entry name" value="PmbA_TldD_3rd"/>
    <property type="match status" value="1"/>
</dbReference>
<dbReference type="InterPro" id="IPR035068">
    <property type="entry name" value="TldD/PmbA_N"/>
</dbReference>
<dbReference type="GO" id="GO:0008237">
    <property type="term" value="F:metallopeptidase activity"/>
    <property type="evidence" value="ECO:0007669"/>
    <property type="project" value="InterPro"/>
</dbReference>
<dbReference type="Proteomes" id="UP000065473">
    <property type="component" value="Chromosome"/>
</dbReference>
<evidence type="ECO:0000313" key="6">
    <source>
        <dbReference type="Proteomes" id="UP000060043"/>
    </source>
</evidence>
<dbReference type="RefSeq" id="WP_011278452.1">
    <property type="nucleotide sequence ID" value="NZ_BHWZ01000004.1"/>
</dbReference>
<evidence type="ECO:0000259" key="3">
    <source>
        <dbReference type="Pfam" id="PF19290"/>
    </source>
</evidence>
<evidence type="ECO:0000313" key="5">
    <source>
        <dbReference type="EMBL" id="ALU30937.1"/>
    </source>
</evidence>
<feature type="domain" description="Metalloprotease TldD/E central" evidence="3">
    <location>
        <begin position="109"/>
        <end position="164"/>
    </location>
</feature>
<evidence type="ECO:0000313" key="4">
    <source>
        <dbReference type="EMBL" id="ALU30222.1"/>
    </source>
</evidence>
<evidence type="ECO:0000313" key="7">
    <source>
        <dbReference type="Proteomes" id="UP000065473"/>
    </source>
</evidence>
<dbReference type="InterPro" id="IPR036059">
    <property type="entry name" value="TldD/PmbA_sf"/>
</dbReference>
<dbReference type="AlphaFoldDB" id="A0A0U3GQC3"/>
<proteinExistence type="predicted"/>
<dbReference type="Pfam" id="PF01523">
    <property type="entry name" value="PmbA_TldD_1st"/>
    <property type="match status" value="1"/>
</dbReference>
<protein>
    <recommendedName>
        <fullName evidence="8">TldD/PmbA family protein</fullName>
    </recommendedName>
</protein>
<evidence type="ECO:0008006" key="8">
    <source>
        <dbReference type="Google" id="ProtNLM"/>
    </source>
</evidence>
<dbReference type="InterPro" id="IPR047657">
    <property type="entry name" value="PmbA"/>
</dbReference>
<dbReference type="OMA" id="PTGSAMH"/>